<dbReference type="PROSITE" id="PS00150">
    <property type="entry name" value="ACYLPHOSPHATASE_1"/>
    <property type="match status" value="1"/>
</dbReference>
<comment type="caution">
    <text evidence="6">The sequence shown here is derived from an EMBL/GenBank/DDBJ whole genome shotgun (WGS) entry which is preliminary data.</text>
</comment>
<evidence type="ECO:0000259" key="4">
    <source>
        <dbReference type="PROSITE" id="PS50975"/>
    </source>
</evidence>
<keyword evidence="1" id="KW-0067">ATP-binding</keyword>
<dbReference type="Pfam" id="PF08443">
    <property type="entry name" value="RimK"/>
    <property type="match status" value="1"/>
</dbReference>
<keyword evidence="2 6" id="KW-0378">Hydrolase</keyword>
<dbReference type="EMBL" id="JARHUD010000001">
    <property type="protein sequence ID" value="MDF2094481.1"/>
    <property type="molecule type" value="Genomic_DNA"/>
</dbReference>
<dbReference type="Pfam" id="PF00708">
    <property type="entry name" value="Acylphosphatase"/>
    <property type="match status" value="1"/>
</dbReference>
<keyword evidence="7" id="KW-1185">Reference proteome</keyword>
<comment type="catalytic activity">
    <reaction evidence="2">
        <text>an acyl phosphate + H2O = a carboxylate + phosphate + H(+)</text>
        <dbReference type="Rhea" id="RHEA:14965"/>
        <dbReference type="ChEBI" id="CHEBI:15377"/>
        <dbReference type="ChEBI" id="CHEBI:15378"/>
        <dbReference type="ChEBI" id="CHEBI:29067"/>
        <dbReference type="ChEBI" id="CHEBI:43474"/>
        <dbReference type="ChEBI" id="CHEBI:59918"/>
        <dbReference type="EC" id="3.6.1.7"/>
    </reaction>
</comment>
<name>A0ABT5YI22_9PROT</name>
<evidence type="ECO:0000313" key="7">
    <source>
        <dbReference type="Proteomes" id="UP001215503"/>
    </source>
</evidence>
<dbReference type="SUPFAM" id="SSF56059">
    <property type="entry name" value="Glutathione synthetase ATP-binding domain-like"/>
    <property type="match status" value="1"/>
</dbReference>
<evidence type="ECO:0000256" key="1">
    <source>
        <dbReference type="PROSITE-ProRule" id="PRU00409"/>
    </source>
</evidence>
<dbReference type="InterPro" id="IPR017968">
    <property type="entry name" value="Acylphosphatase_CS"/>
</dbReference>
<protein>
    <recommendedName>
        <fullName evidence="2">acylphosphatase</fullName>
        <ecNumber evidence="2">3.6.1.7</ecNumber>
    </recommendedName>
</protein>
<sequence length="446" mass="49235">MSESALRSSLERILHPASFWEVPGWQLFSRKNQTEVLTHAAWKRGCSVVSMSGQLNTVRFNNNCIHFTQRMSNRTSVFARFVTDNKHATKQLLNRSGVTVPLGRKFPVSEKKQAWKYACSLDVPVVIKPLSAHSGRGVSVGITKIEDFDLSWQVAAKNGKTIIVEPMIEGGDHRVFVIQDKVVAAARRYPASVTGDGVHTIRQLVTLKARERESIPYIGKNPLKLTDVMLSHMQKTGLTPETIPHAGQRVELHPIANISAGGESEDITNIIHPSFCEIAIKARQSIPDLFHAGIDIIAKDITTPANEQAWAVIEVNSNPDISLHHFPSYGQARDVAGALIESLLPETAVKSPSPRHDHKIRVTGRVQGVGFRHWLRRQAHVHAVDGWVRNAEDGSIQAVLSGSRSAVESVLTLCKTGPKSAKVYNIEVHSNDFDANRAQNGFLIIE</sequence>
<dbReference type="PROSITE" id="PS50975">
    <property type="entry name" value="ATP_GRASP"/>
    <property type="match status" value="1"/>
</dbReference>
<evidence type="ECO:0000256" key="3">
    <source>
        <dbReference type="RuleBase" id="RU004168"/>
    </source>
</evidence>
<proteinExistence type="inferred from homology"/>
<dbReference type="InterPro" id="IPR036046">
    <property type="entry name" value="Acylphosphatase-like_dom_sf"/>
</dbReference>
<dbReference type="PANTHER" id="PTHR21621">
    <property type="entry name" value="RIBOSOMAL PROTEIN S6 MODIFICATION PROTEIN"/>
    <property type="match status" value="1"/>
</dbReference>
<dbReference type="Gene3D" id="3.30.470.20">
    <property type="entry name" value="ATP-grasp fold, B domain"/>
    <property type="match status" value="2"/>
</dbReference>
<dbReference type="InterPro" id="IPR013651">
    <property type="entry name" value="ATP-grasp_RimK-type"/>
</dbReference>
<evidence type="ECO:0000256" key="2">
    <source>
        <dbReference type="PROSITE-ProRule" id="PRU00520"/>
    </source>
</evidence>
<reference evidence="6 7" key="1">
    <citation type="submission" date="2023-03" db="EMBL/GenBank/DDBJ databases">
        <title>Fodinicurvata sp. CAU 1616 isolated from sea sendiment.</title>
        <authorList>
            <person name="Kim W."/>
        </authorList>
    </citation>
    <scope>NUCLEOTIDE SEQUENCE [LARGE SCALE GENOMIC DNA]</scope>
    <source>
        <strain evidence="6 7">CAU 1616</strain>
    </source>
</reference>
<feature type="active site" evidence="2">
    <location>
        <position position="390"/>
    </location>
</feature>
<organism evidence="6 7">
    <name type="scientific">Aquibaculum arenosum</name>
    <dbReference type="NCBI Taxonomy" id="3032591"/>
    <lineage>
        <taxon>Bacteria</taxon>
        <taxon>Pseudomonadati</taxon>
        <taxon>Pseudomonadota</taxon>
        <taxon>Alphaproteobacteria</taxon>
        <taxon>Rhodospirillales</taxon>
        <taxon>Rhodovibrionaceae</taxon>
        <taxon>Aquibaculum</taxon>
    </lineage>
</organism>
<feature type="domain" description="Acylphosphatase-like" evidence="5">
    <location>
        <begin position="357"/>
        <end position="446"/>
    </location>
</feature>
<dbReference type="GO" id="GO:0003998">
    <property type="term" value="F:acylphosphatase activity"/>
    <property type="evidence" value="ECO:0007669"/>
    <property type="project" value="UniProtKB-EC"/>
</dbReference>
<dbReference type="InterPro" id="IPR001792">
    <property type="entry name" value="Acylphosphatase-like_dom"/>
</dbReference>
<dbReference type="PROSITE" id="PS51160">
    <property type="entry name" value="ACYLPHOSPHATASE_3"/>
    <property type="match status" value="1"/>
</dbReference>
<evidence type="ECO:0000259" key="5">
    <source>
        <dbReference type="PROSITE" id="PS51160"/>
    </source>
</evidence>
<gene>
    <name evidence="6" type="ORF">P2G67_00660</name>
</gene>
<keyword evidence="1" id="KW-0547">Nucleotide-binding</keyword>
<comment type="similarity">
    <text evidence="3">Belongs to the acylphosphatase family.</text>
</comment>
<dbReference type="SUPFAM" id="SSF54975">
    <property type="entry name" value="Acylphosphatase/BLUF domain-like"/>
    <property type="match status" value="1"/>
</dbReference>
<feature type="active site" evidence="2">
    <location>
        <position position="372"/>
    </location>
</feature>
<dbReference type="Proteomes" id="UP001215503">
    <property type="component" value="Unassembled WGS sequence"/>
</dbReference>
<accession>A0ABT5YI22</accession>
<dbReference type="InterPro" id="IPR011761">
    <property type="entry name" value="ATP-grasp"/>
</dbReference>
<evidence type="ECO:0000313" key="6">
    <source>
        <dbReference type="EMBL" id="MDF2094481.1"/>
    </source>
</evidence>
<feature type="domain" description="ATP-grasp" evidence="4">
    <location>
        <begin position="90"/>
        <end position="344"/>
    </location>
</feature>
<dbReference type="Gene3D" id="3.30.70.100">
    <property type="match status" value="1"/>
</dbReference>
<dbReference type="EC" id="3.6.1.7" evidence="2"/>
<dbReference type="PANTHER" id="PTHR21621:SF0">
    <property type="entry name" value="BETA-CITRYLGLUTAMATE SYNTHASE B-RELATED"/>
    <property type="match status" value="1"/>
</dbReference>
<dbReference type="RefSeq" id="WP_275819029.1">
    <property type="nucleotide sequence ID" value="NZ_JARHUD010000001.1"/>
</dbReference>